<evidence type="ECO:0000256" key="3">
    <source>
        <dbReference type="SAM" id="Phobius"/>
    </source>
</evidence>
<feature type="domain" description="DUF155" evidence="4">
    <location>
        <begin position="328"/>
        <end position="456"/>
    </location>
</feature>
<proteinExistence type="inferred from homology"/>
<evidence type="ECO:0000259" key="4">
    <source>
        <dbReference type="Pfam" id="PF02582"/>
    </source>
</evidence>
<evidence type="ECO:0000313" key="6">
    <source>
        <dbReference type="RefSeq" id="XP_026192354.1"/>
    </source>
</evidence>
<keyword evidence="3" id="KW-0812">Transmembrane</keyword>
<dbReference type="InterPro" id="IPR003734">
    <property type="entry name" value="DUF155"/>
</dbReference>
<sequence>MDLPIGVSYAAERVGKSEESLASDSASNSGCESGSIEVPPRSAPLDKRVTTRDSKVPLGSTLAADAHKHDGKTQVDTKRNLHEMHQSKDAPAGRRRHQQRQPGAGAWPSAGAVRASSVSKATGSGTACLAPRRLRSKAPPRVAWVNEKFMRELASDDQRAPQLPVCASFVYSFCHVEGYNIRAVHQDALQKRVQCRFLGDADSVLMLEVDDSLHLADPKARSQEAFEATCGFHGPMSGFSDLEVGVHSCTSAVLAVGDGDESNWGPNSPLAGNPSRVSVASNGCTAFHYSSSEIEAAAAGGARLLRRGMRSLSINRQRYDATNVTVAFIFEKGPVIMWVAASDRRAQESRGRRELLSSLLFFLSQFATRFIRADMVQEDVMRYTYIRQVRKQCPAFEVPKTRILQDCIYLKTESVAEKLAASFALSQSIRLSVYESLINFTIARVRAIPERMARFGSAEEEEQPATALAVWTLVRRCFRMTSSRTLPSPALMQPLAWSCLCGDLLGKVVDVNIVQDFRDVPEYFWNDDTWQHFWARLYSHLEIQKRINLLNNRYFCIHELLKVVREERRTRQEFRMTWIIVFLLFFQVIALVLRNFVIHPYME</sequence>
<feature type="compositionally biased region" description="Polar residues" evidence="2">
    <location>
        <begin position="116"/>
        <end position="125"/>
    </location>
</feature>
<protein>
    <submittedName>
        <fullName evidence="6">Uncharacterized protein LOC34621212</fullName>
    </submittedName>
</protein>
<gene>
    <name evidence="6" type="primary">LOC34621212</name>
</gene>
<keyword evidence="3" id="KW-1133">Transmembrane helix</keyword>
<dbReference type="Pfam" id="PF02582">
    <property type="entry name" value="DUF155"/>
    <property type="match status" value="2"/>
</dbReference>
<name>A0A6P6RXX2_9EIME</name>
<feature type="region of interest" description="Disordered" evidence="2">
    <location>
        <begin position="1"/>
        <end position="125"/>
    </location>
</feature>
<feature type="compositionally biased region" description="Basic and acidic residues" evidence="2">
    <location>
        <begin position="44"/>
        <end position="55"/>
    </location>
</feature>
<keyword evidence="3" id="KW-0472">Membrane</keyword>
<feature type="compositionally biased region" description="Basic and acidic residues" evidence="2">
    <location>
        <begin position="65"/>
        <end position="92"/>
    </location>
</feature>
<evidence type="ECO:0000313" key="5">
    <source>
        <dbReference type="Proteomes" id="UP000515125"/>
    </source>
</evidence>
<accession>A0A6P6RXX2</accession>
<organism evidence="5 6">
    <name type="scientific">Cyclospora cayetanensis</name>
    <dbReference type="NCBI Taxonomy" id="88456"/>
    <lineage>
        <taxon>Eukaryota</taxon>
        <taxon>Sar</taxon>
        <taxon>Alveolata</taxon>
        <taxon>Apicomplexa</taxon>
        <taxon>Conoidasida</taxon>
        <taxon>Coccidia</taxon>
        <taxon>Eucoccidiorida</taxon>
        <taxon>Eimeriorina</taxon>
        <taxon>Eimeriidae</taxon>
        <taxon>Cyclospora</taxon>
    </lineage>
</organism>
<feature type="compositionally biased region" description="Polar residues" evidence="2">
    <location>
        <begin position="20"/>
        <end position="32"/>
    </location>
</feature>
<dbReference type="GeneID" id="34621212"/>
<dbReference type="InterPro" id="IPR051624">
    <property type="entry name" value="RMD1/Sad1-interacting"/>
</dbReference>
<keyword evidence="5" id="KW-1185">Reference proteome</keyword>
<feature type="domain" description="DUF155" evidence="4">
    <location>
        <begin position="501"/>
        <end position="551"/>
    </location>
</feature>
<dbReference type="PANTHER" id="PTHR16255:SF1">
    <property type="entry name" value="REQUIRED FOR MEIOTIC NUCLEAR DIVISION PROTEIN 1 HOMOLOG"/>
    <property type="match status" value="1"/>
</dbReference>
<evidence type="ECO:0000256" key="2">
    <source>
        <dbReference type="SAM" id="MobiDB-lite"/>
    </source>
</evidence>
<evidence type="ECO:0000256" key="1">
    <source>
        <dbReference type="ARBA" id="ARBA00008306"/>
    </source>
</evidence>
<dbReference type="OrthoDB" id="18302at2759"/>
<dbReference type="PANTHER" id="PTHR16255">
    <property type="entry name" value="REQUIRED FOR MEIOTIC NUCLEAR DIVISION PROTEIN 1 HOMOLOG"/>
    <property type="match status" value="1"/>
</dbReference>
<dbReference type="AlphaFoldDB" id="A0A6P6RXX2"/>
<reference evidence="6" key="1">
    <citation type="submission" date="2025-08" db="UniProtKB">
        <authorList>
            <consortium name="RefSeq"/>
        </authorList>
    </citation>
    <scope>IDENTIFICATION</scope>
</reference>
<dbReference type="RefSeq" id="XP_026192354.1">
    <property type="nucleotide sequence ID" value="XM_026336569.1"/>
</dbReference>
<dbReference type="Proteomes" id="UP000515125">
    <property type="component" value="Unplaced"/>
</dbReference>
<comment type="similarity">
    <text evidence="1">Belongs to the RMD1/sif2 family.</text>
</comment>
<dbReference type="GO" id="GO:0005739">
    <property type="term" value="C:mitochondrion"/>
    <property type="evidence" value="ECO:0007669"/>
    <property type="project" value="UniProtKB-ARBA"/>
</dbReference>
<feature type="transmembrane region" description="Helical" evidence="3">
    <location>
        <begin position="576"/>
        <end position="597"/>
    </location>
</feature>